<dbReference type="InterPro" id="IPR023232">
    <property type="entry name" value="Glyco_hydro_2_AS"/>
</dbReference>
<evidence type="ECO:0000256" key="5">
    <source>
        <dbReference type="ARBA" id="ARBA00022801"/>
    </source>
</evidence>
<sequence>MIIPKHYENLHILHENTMPNRAYYVPASSPMGILVANREDSDRFQLLNGQWRFRYYDSIYNLQEKFYEKGYRTDGFDTVKVPGVWQNYGYDRHQYTNSRYPFPMDPPYVPYENPCGVYIHTFIYKQDSRAACAFLNFEGVDSCFYVWLNGSYVGYSQVSHSSSEFDVTDYIEDGENTLAVLVLKWCDGSYMEDQDKFRMSGIFRDVYLLKRPKNCIFDYFINTTRSSADVRFSFLGETLPVEAFVYDADGKHVSHAVSKTIDSDANGYTAQLHLDIPNPVPWNPEQPYLYTVVYRCGDEAITDRIGLREIEIRDSVVYVNGVNVKFHGVNRHDSDPVTGFAISAEQMKKDLLLMKQHNVNAIRTSHYPNAPQFYQFCDEYGFFVIDEADNESHGTGSVYIPDTEWENFLRYMSKPIADNPEFTAATVDRTQRCVHRDKNRPCVVIWSMGNESGYGCTFEEALKWTKQFDPGRLTHYEGFHYHANDREYDISNIDLYSTMYPAIASVKEYAQSSPERPYIMCEYCHAMGNGPGDLEDYFEVIQSYDVLCGGCVWEWCDHAIYKGTTKTGKAKYFYGGDHNEDRHDGNFCMDGLVYPDRSVHTGLQEFKNVFRPVRAAYDQNTGMLTLHSYMDFVNIRDYLNIRYEVVRDGEAVLGGVLDSVPDIAPHGEAAAALPVQIPGNGKCFLKLFYTLKHPSTVLSEHHPLGFDEIRLETADPRNQKVCDLLKDAATTAGEFTVTETDRYIYVDHPDFSYTFNRFTGLFEKMVYRQQQLLTRPMELNIWRAPTDNDRNIKHKWISAHYDQAAARAYTASWERTSGGIQIRSTASLGTNSLQRILNTETVWTILSDGRIQVHMSVHRTLGFPSLPRFGLRLFLPRDMDSVTYCGMGPQESYIDKHRASSHGVYRSTVSDLHENYLRPQENGSHWDCDYVTLKGSRVILTAASETPFSFNISSYTQEELTAKAHSYELEPCQDTVLCLDYRQNGIGSNSCGPELLEKYRMDDENFEFEITLIPEI</sequence>
<organism evidence="10 11">
    <name type="scientific">Candidatus Limivivens intestinipullorum</name>
    <dbReference type="NCBI Taxonomy" id="2840858"/>
    <lineage>
        <taxon>Bacteria</taxon>
        <taxon>Bacillati</taxon>
        <taxon>Bacillota</taxon>
        <taxon>Clostridia</taxon>
        <taxon>Lachnospirales</taxon>
        <taxon>Lachnospiraceae</taxon>
        <taxon>Lachnospiraceae incertae sedis</taxon>
        <taxon>Candidatus Limivivens</taxon>
    </lineage>
</organism>
<dbReference type="InterPro" id="IPR008979">
    <property type="entry name" value="Galactose-bd-like_sf"/>
</dbReference>
<dbReference type="GO" id="GO:0005990">
    <property type="term" value="P:lactose catabolic process"/>
    <property type="evidence" value="ECO:0007669"/>
    <property type="project" value="TreeGrafter"/>
</dbReference>
<dbReference type="SUPFAM" id="SSF49303">
    <property type="entry name" value="beta-Galactosidase/glucuronidase domain"/>
    <property type="match status" value="2"/>
</dbReference>
<evidence type="ECO:0000256" key="1">
    <source>
        <dbReference type="ARBA" id="ARBA00001412"/>
    </source>
</evidence>
<name>A0A9D1EWT5_9FIRM</name>
<dbReference type="SUPFAM" id="SSF74650">
    <property type="entry name" value="Galactose mutarotase-like"/>
    <property type="match status" value="1"/>
</dbReference>
<dbReference type="Pfam" id="PF02837">
    <property type="entry name" value="Glyco_hydro_2_N"/>
    <property type="match status" value="1"/>
</dbReference>
<dbReference type="GO" id="GO:0030246">
    <property type="term" value="F:carbohydrate binding"/>
    <property type="evidence" value="ECO:0007669"/>
    <property type="project" value="InterPro"/>
</dbReference>
<dbReference type="EC" id="3.2.1.23" evidence="3 8"/>
<dbReference type="InterPro" id="IPR006102">
    <property type="entry name" value="Ig-like_GH2"/>
</dbReference>
<dbReference type="GO" id="GO:0009341">
    <property type="term" value="C:beta-galactosidase complex"/>
    <property type="evidence" value="ECO:0007669"/>
    <property type="project" value="InterPro"/>
</dbReference>
<dbReference type="AlphaFoldDB" id="A0A9D1EWT5"/>
<feature type="domain" description="Beta galactosidase small chain/" evidence="9">
    <location>
        <begin position="745"/>
        <end position="1013"/>
    </location>
</feature>
<dbReference type="PANTHER" id="PTHR46323:SF2">
    <property type="entry name" value="BETA-GALACTOSIDASE"/>
    <property type="match status" value="1"/>
</dbReference>
<evidence type="ECO:0000256" key="8">
    <source>
        <dbReference type="RuleBase" id="RU361154"/>
    </source>
</evidence>
<dbReference type="InterPro" id="IPR013783">
    <property type="entry name" value="Ig-like_fold"/>
</dbReference>
<comment type="catalytic activity">
    <reaction evidence="1 8">
        <text>Hydrolysis of terminal non-reducing beta-D-galactose residues in beta-D-galactosides.</text>
        <dbReference type="EC" id="3.2.1.23"/>
    </reaction>
</comment>
<dbReference type="Gene3D" id="3.20.20.80">
    <property type="entry name" value="Glycosidases"/>
    <property type="match status" value="1"/>
</dbReference>
<evidence type="ECO:0000259" key="9">
    <source>
        <dbReference type="SMART" id="SM01038"/>
    </source>
</evidence>
<evidence type="ECO:0000256" key="3">
    <source>
        <dbReference type="ARBA" id="ARBA00012756"/>
    </source>
</evidence>
<dbReference type="Pfam" id="PF16353">
    <property type="entry name" value="LacZ_4"/>
    <property type="match status" value="1"/>
</dbReference>
<dbReference type="InterPro" id="IPR032312">
    <property type="entry name" value="LacZ_4"/>
</dbReference>
<evidence type="ECO:0000313" key="10">
    <source>
        <dbReference type="EMBL" id="HIS33096.1"/>
    </source>
</evidence>
<dbReference type="Pfam" id="PF02929">
    <property type="entry name" value="Bgal_small_N"/>
    <property type="match status" value="1"/>
</dbReference>
<protein>
    <recommendedName>
        <fullName evidence="4 8">Beta-galactosidase</fullName>
        <ecNumber evidence="3 8">3.2.1.23</ecNumber>
    </recommendedName>
    <alternativeName>
        <fullName evidence="7 8">Lactase</fullName>
    </alternativeName>
</protein>
<dbReference type="SUPFAM" id="SSF51445">
    <property type="entry name" value="(Trans)glycosidases"/>
    <property type="match status" value="1"/>
</dbReference>
<dbReference type="Gene3D" id="2.70.98.10">
    <property type="match status" value="1"/>
</dbReference>
<dbReference type="InterPro" id="IPR011013">
    <property type="entry name" value="Gal_mutarotase_sf_dom"/>
</dbReference>
<dbReference type="GO" id="GO:0004565">
    <property type="term" value="F:beta-galactosidase activity"/>
    <property type="evidence" value="ECO:0007669"/>
    <property type="project" value="UniProtKB-EC"/>
</dbReference>
<dbReference type="Pfam" id="PF00703">
    <property type="entry name" value="Glyco_hydro_2"/>
    <property type="match status" value="1"/>
</dbReference>
<keyword evidence="6 8" id="KW-0326">Glycosidase</keyword>
<dbReference type="InterPro" id="IPR006104">
    <property type="entry name" value="Glyco_hydro_2_N"/>
</dbReference>
<comment type="similarity">
    <text evidence="2 8">Belongs to the glycosyl hydrolase 2 family.</text>
</comment>
<reference evidence="10" key="2">
    <citation type="journal article" date="2021" name="PeerJ">
        <title>Extensive microbial diversity within the chicken gut microbiome revealed by metagenomics and culture.</title>
        <authorList>
            <person name="Gilroy R."/>
            <person name="Ravi A."/>
            <person name="Getino M."/>
            <person name="Pursley I."/>
            <person name="Horton D.L."/>
            <person name="Alikhan N.F."/>
            <person name="Baker D."/>
            <person name="Gharbi K."/>
            <person name="Hall N."/>
            <person name="Watson M."/>
            <person name="Adriaenssens E.M."/>
            <person name="Foster-Nyarko E."/>
            <person name="Jarju S."/>
            <person name="Secka A."/>
            <person name="Antonio M."/>
            <person name="Oren A."/>
            <person name="Chaudhuri R.R."/>
            <person name="La Ragione R."/>
            <person name="Hildebrand F."/>
            <person name="Pallen M.J."/>
        </authorList>
    </citation>
    <scope>NUCLEOTIDE SEQUENCE</scope>
    <source>
        <strain evidence="10">CHK190-19873</strain>
    </source>
</reference>
<dbReference type="PROSITE" id="PS00608">
    <property type="entry name" value="GLYCOSYL_HYDROL_F2_2"/>
    <property type="match status" value="1"/>
</dbReference>
<comment type="caution">
    <text evidence="10">The sequence shown here is derived from an EMBL/GenBank/DDBJ whole genome shotgun (WGS) entry which is preliminary data.</text>
</comment>
<dbReference type="PRINTS" id="PR00132">
    <property type="entry name" value="GLHYDRLASE2"/>
</dbReference>
<proteinExistence type="inferred from homology"/>
<dbReference type="PROSITE" id="PS00719">
    <property type="entry name" value="GLYCOSYL_HYDROL_F2_1"/>
    <property type="match status" value="1"/>
</dbReference>
<dbReference type="SUPFAM" id="SSF49785">
    <property type="entry name" value="Galactose-binding domain-like"/>
    <property type="match status" value="1"/>
</dbReference>
<dbReference type="InterPro" id="IPR036156">
    <property type="entry name" value="Beta-gal/glucu_dom_sf"/>
</dbReference>
<dbReference type="InterPro" id="IPR023230">
    <property type="entry name" value="Glyco_hydro_2_CS"/>
</dbReference>
<dbReference type="InterPro" id="IPR014718">
    <property type="entry name" value="GH-type_carb-bd"/>
</dbReference>
<dbReference type="EMBL" id="DVIQ01000112">
    <property type="protein sequence ID" value="HIS33096.1"/>
    <property type="molecule type" value="Genomic_DNA"/>
</dbReference>
<dbReference type="SMART" id="SM01038">
    <property type="entry name" value="Bgal_small_N"/>
    <property type="match status" value="1"/>
</dbReference>
<evidence type="ECO:0000256" key="6">
    <source>
        <dbReference type="ARBA" id="ARBA00023295"/>
    </source>
</evidence>
<dbReference type="InterPro" id="IPR006103">
    <property type="entry name" value="Glyco_hydro_2_cat"/>
</dbReference>
<dbReference type="InterPro" id="IPR050347">
    <property type="entry name" value="Bact_Beta-galactosidase"/>
</dbReference>
<dbReference type="PANTHER" id="PTHR46323">
    <property type="entry name" value="BETA-GALACTOSIDASE"/>
    <property type="match status" value="1"/>
</dbReference>
<evidence type="ECO:0000256" key="7">
    <source>
        <dbReference type="ARBA" id="ARBA00032230"/>
    </source>
</evidence>
<accession>A0A9D1EWT5</accession>
<dbReference type="InterPro" id="IPR017853">
    <property type="entry name" value="GH"/>
</dbReference>
<evidence type="ECO:0000256" key="4">
    <source>
        <dbReference type="ARBA" id="ARBA00013303"/>
    </source>
</evidence>
<gene>
    <name evidence="10" type="ORF">IAB44_16355</name>
</gene>
<dbReference type="Gene3D" id="2.60.120.260">
    <property type="entry name" value="Galactose-binding domain-like"/>
    <property type="match status" value="1"/>
</dbReference>
<evidence type="ECO:0000313" key="11">
    <source>
        <dbReference type="Proteomes" id="UP000823935"/>
    </source>
</evidence>
<dbReference type="Pfam" id="PF02836">
    <property type="entry name" value="Glyco_hydro_2_C"/>
    <property type="match status" value="1"/>
</dbReference>
<keyword evidence="5 8" id="KW-0378">Hydrolase</keyword>
<dbReference type="InterPro" id="IPR006101">
    <property type="entry name" value="Glyco_hydro_2"/>
</dbReference>
<dbReference type="Gene3D" id="2.60.40.10">
    <property type="entry name" value="Immunoglobulins"/>
    <property type="match status" value="2"/>
</dbReference>
<reference evidence="10" key="1">
    <citation type="submission" date="2020-10" db="EMBL/GenBank/DDBJ databases">
        <authorList>
            <person name="Gilroy R."/>
        </authorList>
    </citation>
    <scope>NUCLEOTIDE SEQUENCE</scope>
    <source>
        <strain evidence="10">CHK190-19873</strain>
    </source>
</reference>
<dbReference type="Proteomes" id="UP000823935">
    <property type="component" value="Unassembled WGS sequence"/>
</dbReference>
<evidence type="ECO:0000256" key="2">
    <source>
        <dbReference type="ARBA" id="ARBA00007401"/>
    </source>
</evidence>
<dbReference type="InterPro" id="IPR004199">
    <property type="entry name" value="B-gal_small/dom_5"/>
</dbReference>